<dbReference type="Proteomes" id="UP000290289">
    <property type="component" value="Chromosome 17"/>
</dbReference>
<reference evidence="1 2" key="1">
    <citation type="submission" date="2018-10" db="EMBL/GenBank/DDBJ databases">
        <title>A high-quality apple genome assembly.</title>
        <authorList>
            <person name="Hu J."/>
        </authorList>
    </citation>
    <scope>NUCLEOTIDE SEQUENCE [LARGE SCALE GENOMIC DNA]</scope>
    <source>
        <strain evidence="2">cv. HFTH1</strain>
        <tissue evidence="1">Young leaf</tissue>
    </source>
</reference>
<sequence length="70" mass="7593">MDGWYGISQVFFRGGGVGNFPCESSLMAKAELVWAALLACIDMGLVDMINGKIQPNVAIEALLLDIQYVK</sequence>
<proteinExistence type="predicted"/>
<organism evidence="1 2">
    <name type="scientific">Malus domestica</name>
    <name type="common">Apple</name>
    <name type="synonym">Pyrus malus</name>
    <dbReference type="NCBI Taxonomy" id="3750"/>
    <lineage>
        <taxon>Eukaryota</taxon>
        <taxon>Viridiplantae</taxon>
        <taxon>Streptophyta</taxon>
        <taxon>Embryophyta</taxon>
        <taxon>Tracheophyta</taxon>
        <taxon>Spermatophyta</taxon>
        <taxon>Magnoliopsida</taxon>
        <taxon>eudicotyledons</taxon>
        <taxon>Gunneridae</taxon>
        <taxon>Pentapetalae</taxon>
        <taxon>rosids</taxon>
        <taxon>fabids</taxon>
        <taxon>Rosales</taxon>
        <taxon>Rosaceae</taxon>
        <taxon>Amygdaloideae</taxon>
        <taxon>Maleae</taxon>
        <taxon>Malus</taxon>
    </lineage>
</organism>
<gene>
    <name evidence="1" type="ORF">DVH24_030836</name>
</gene>
<dbReference type="AlphaFoldDB" id="A0A498HHW6"/>
<accession>A0A498HHW6</accession>
<keyword evidence="2" id="KW-1185">Reference proteome</keyword>
<evidence type="ECO:0000313" key="1">
    <source>
        <dbReference type="EMBL" id="RXH68503.1"/>
    </source>
</evidence>
<dbReference type="EMBL" id="RDQH01000343">
    <property type="protein sequence ID" value="RXH68503.1"/>
    <property type="molecule type" value="Genomic_DNA"/>
</dbReference>
<comment type="caution">
    <text evidence="1">The sequence shown here is derived from an EMBL/GenBank/DDBJ whole genome shotgun (WGS) entry which is preliminary data.</text>
</comment>
<protein>
    <submittedName>
        <fullName evidence="1">Uncharacterized protein</fullName>
    </submittedName>
</protein>
<evidence type="ECO:0000313" key="2">
    <source>
        <dbReference type="Proteomes" id="UP000290289"/>
    </source>
</evidence>
<name>A0A498HHW6_MALDO</name>